<dbReference type="GO" id="GO:0015179">
    <property type="term" value="F:L-amino acid transmembrane transporter activity"/>
    <property type="evidence" value="ECO:0007669"/>
    <property type="project" value="TreeGrafter"/>
</dbReference>
<dbReference type="EMBL" id="QEAP01000190">
    <property type="protein sequence ID" value="TPX73377.1"/>
    <property type="molecule type" value="Genomic_DNA"/>
</dbReference>
<feature type="compositionally biased region" description="Low complexity" evidence="8">
    <location>
        <begin position="441"/>
        <end position="451"/>
    </location>
</feature>
<feature type="transmembrane region" description="Helical" evidence="9">
    <location>
        <begin position="592"/>
        <end position="611"/>
    </location>
</feature>
<keyword evidence="3" id="KW-0813">Transport</keyword>
<evidence type="ECO:0000313" key="11">
    <source>
        <dbReference type="EMBL" id="TPX73377.1"/>
    </source>
</evidence>
<comment type="caution">
    <text evidence="11">The sequence shown here is derived from an EMBL/GenBank/DDBJ whole genome shotgun (WGS) entry which is preliminary data.</text>
</comment>
<evidence type="ECO:0000256" key="3">
    <source>
        <dbReference type="ARBA" id="ARBA00022448"/>
    </source>
</evidence>
<evidence type="ECO:0000256" key="2">
    <source>
        <dbReference type="ARBA" id="ARBA00008066"/>
    </source>
</evidence>
<evidence type="ECO:0000256" key="6">
    <source>
        <dbReference type="ARBA" id="ARBA00022989"/>
    </source>
</evidence>
<evidence type="ECO:0000259" key="10">
    <source>
        <dbReference type="Pfam" id="PF01490"/>
    </source>
</evidence>
<feature type="compositionally biased region" description="Polar residues" evidence="8">
    <location>
        <begin position="48"/>
        <end position="69"/>
    </location>
</feature>
<dbReference type="Pfam" id="PF01490">
    <property type="entry name" value="Aa_trans"/>
    <property type="match status" value="1"/>
</dbReference>
<sequence length="925" mass="100668">MNPNVDAFVPSCAAHTPAPPTSTTPHKQPLHRPNPLAQEFKPARALEVSTNSWDAESQASRNWANANPGSSSSSSSPVYKPNPLAQEFTPSSSCISPSGFSSVGGGTRKLTPEELAKKMDQIRVQNIEIQKQRQAADADQAQFEANLEAQRKREHEIQERNRKALFELNKEREANARRKAESMTAREWDMRKTSTLHAPFHAPPARELALKTDGHFQKLNRPRLSNDKSAAGNNPMERMQQRQDSLASSPATGSPSLNEFTKKNRKGVSRMQNGSYVTSISREKVWNGAGNARRKSHDKGTVPKSVDSLTDVQSQSEKVAATLQSSEIGIEMPTSNLNSPEMAAPIPLPTPSRTTSDSISGSVIVATPDEGDAFPSNSTGNRGKRVRFSNWFSESFGAASAFERISPSTSPVQSPSAVSDSNNNNSSNVAPLSSRQQGLASSTTPISSSTSQPLDAHRNLDVVGNGRDSEEREVVDDLATSTPLQATLNSANVMLGMGIITLPYGLHISGWVLGISMLTLFALTAQFTAKLLAKCMQVPFPEISDDEPETAPLLENPHRHRRRTAQNESASRLPTSLTDIVELAFGPDSRPLINFIFMFELFAAATGLIILGADSIVALYPDLPMLPVKAGVTVILVLSTLPRGMGWLAYTSFLGVVTVASLFLILVYNGLTTYVAPGSLWDWCKTDMWPRETSALGEVKSMWLAAGLFIIGLDAHAIFPGIYRDLKKKEKWGRVVEGAFFLNWSLYVGFASVGYLMFGEDILPQVTQNFPLVPTFPKALTHFILVLTALNPFTKYALIMAPVNLQMEQILGIPTSLSLPASRTLTTFRGALLRIVLGVLAILTTILFPTFHVLIGLVGSFFSFMIVGVIPCLCYLRLGSGVGWRQERIVETCSIRDWERVVCVVIILASLSLGGLGTVASIFSE</sequence>
<accession>A0A507FCS9</accession>
<feature type="transmembrane region" description="Helical" evidence="9">
    <location>
        <begin position="623"/>
        <end position="641"/>
    </location>
</feature>
<keyword evidence="6 9" id="KW-1133">Transmembrane helix</keyword>
<evidence type="ECO:0000256" key="1">
    <source>
        <dbReference type="ARBA" id="ARBA00004141"/>
    </source>
</evidence>
<name>A0A507FCS9_9FUNG</name>
<dbReference type="Proteomes" id="UP000320333">
    <property type="component" value="Unassembled WGS sequence"/>
</dbReference>
<feature type="transmembrane region" description="Helical" evidence="9">
    <location>
        <begin position="504"/>
        <end position="524"/>
    </location>
</feature>
<keyword evidence="12" id="KW-1185">Reference proteome</keyword>
<organism evidence="11 12">
    <name type="scientific">Chytriomyces confervae</name>
    <dbReference type="NCBI Taxonomy" id="246404"/>
    <lineage>
        <taxon>Eukaryota</taxon>
        <taxon>Fungi</taxon>
        <taxon>Fungi incertae sedis</taxon>
        <taxon>Chytridiomycota</taxon>
        <taxon>Chytridiomycota incertae sedis</taxon>
        <taxon>Chytridiomycetes</taxon>
        <taxon>Chytridiales</taxon>
        <taxon>Chytriomycetaceae</taxon>
        <taxon>Chytriomyces</taxon>
    </lineage>
</organism>
<feature type="transmembrane region" description="Helical" evidence="9">
    <location>
        <begin position="648"/>
        <end position="671"/>
    </location>
</feature>
<reference evidence="11 12" key="1">
    <citation type="journal article" date="2019" name="Sci. Rep.">
        <title>Comparative genomics of chytrid fungi reveal insights into the obligate biotrophic and pathogenic lifestyle of Synchytrium endobioticum.</title>
        <authorList>
            <person name="van de Vossenberg B.T.L.H."/>
            <person name="Warris S."/>
            <person name="Nguyen H.D.T."/>
            <person name="van Gent-Pelzer M.P.E."/>
            <person name="Joly D.L."/>
            <person name="van de Geest H.C."/>
            <person name="Bonants P.J.M."/>
            <person name="Smith D.S."/>
            <person name="Levesque C.A."/>
            <person name="van der Lee T.A.J."/>
        </authorList>
    </citation>
    <scope>NUCLEOTIDE SEQUENCE [LARGE SCALE GENOMIC DNA]</scope>
    <source>
        <strain evidence="11 12">CBS 675.73</strain>
    </source>
</reference>
<feature type="transmembrane region" description="Helical" evidence="9">
    <location>
        <begin position="702"/>
        <end position="723"/>
    </location>
</feature>
<feature type="transmembrane region" description="Helical" evidence="9">
    <location>
        <begin position="901"/>
        <end position="923"/>
    </location>
</feature>
<keyword evidence="5" id="KW-0029">Amino-acid transport</keyword>
<evidence type="ECO:0000256" key="4">
    <source>
        <dbReference type="ARBA" id="ARBA00022692"/>
    </source>
</evidence>
<feature type="transmembrane region" description="Helical" evidence="9">
    <location>
        <begin position="831"/>
        <end position="855"/>
    </location>
</feature>
<feature type="domain" description="Amino acid transporter transmembrane" evidence="10">
    <location>
        <begin position="480"/>
        <end position="908"/>
    </location>
</feature>
<dbReference type="OrthoDB" id="655540at2759"/>
<gene>
    <name evidence="11" type="ORF">CcCBS67573_g05364</name>
</gene>
<keyword evidence="7 9" id="KW-0472">Membrane</keyword>
<feature type="region of interest" description="Disordered" evidence="8">
    <location>
        <begin position="1"/>
        <end position="108"/>
    </location>
</feature>
<comment type="subcellular location">
    <subcellularLocation>
        <location evidence="1">Membrane</location>
        <topology evidence="1">Multi-pass membrane protein</topology>
    </subcellularLocation>
</comment>
<dbReference type="GO" id="GO:0005774">
    <property type="term" value="C:vacuolar membrane"/>
    <property type="evidence" value="ECO:0007669"/>
    <property type="project" value="TreeGrafter"/>
</dbReference>
<feature type="transmembrane region" description="Helical" evidence="9">
    <location>
        <begin position="861"/>
        <end position="880"/>
    </location>
</feature>
<feature type="compositionally biased region" description="Polar residues" evidence="8">
    <location>
        <begin position="242"/>
        <end position="259"/>
    </location>
</feature>
<feature type="region of interest" description="Disordered" evidence="8">
    <location>
        <begin position="287"/>
        <end position="313"/>
    </location>
</feature>
<evidence type="ECO:0000256" key="7">
    <source>
        <dbReference type="ARBA" id="ARBA00023136"/>
    </source>
</evidence>
<keyword evidence="4 9" id="KW-0812">Transmembrane</keyword>
<evidence type="ECO:0000313" key="12">
    <source>
        <dbReference type="Proteomes" id="UP000320333"/>
    </source>
</evidence>
<feature type="region of interest" description="Disordered" evidence="8">
    <location>
        <begin position="406"/>
        <end position="478"/>
    </location>
</feature>
<evidence type="ECO:0000256" key="8">
    <source>
        <dbReference type="SAM" id="MobiDB-lite"/>
    </source>
</evidence>
<feature type="transmembrane region" description="Helical" evidence="9">
    <location>
        <begin position="779"/>
        <end position="798"/>
    </location>
</feature>
<dbReference type="AlphaFoldDB" id="A0A507FCS9"/>
<evidence type="ECO:0000256" key="9">
    <source>
        <dbReference type="SAM" id="Phobius"/>
    </source>
</evidence>
<feature type="region of interest" description="Disordered" evidence="8">
    <location>
        <begin position="217"/>
        <end position="272"/>
    </location>
</feature>
<feature type="compositionally biased region" description="Low complexity" evidence="8">
    <location>
        <begin position="91"/>
        <end position="101"/>
    </location>
</feature>
<dbReference type="PANTHER" id="PTHR22950">
    <property type="entry name" value="AMINO ACID TRANSPORTER"/>
    <property type="match status" value="1"/>
</dbReference>
<proteinExistence type="inferred from homology"/>
<dbReference type="STRING" id="246404.A0A507FCS9"/>
<evidence type="ECO:0000256" key="5">
    <source>
        <dbReference type="ARBA" id="ARBA00022970"/>
    </source>
</evidence>
<feature type="compositionally biased region" description="Low complexity" evidence="8">
    <location>
        <begin position="414"/>
        <end position="434"/>
    </location>
</feature>
<feature type="region of interest" description="Disordered" evidence="8">
    <location>
        <begin position="545"/>
        <end position="571"/>
    </location>
</feature>
<dbReference type="InterPro" id="IPR013057">
    <property type="entry name" value="AA_transpt_TM"/>
</dbReference>
<comment type="similarity">
    <text evidence="2">Belongs to the amino acid/polyamine transporter 2 family.</text>
</comment>
<protein>
    <recommendedName>
        <fullName evidence="10">Amino acid transporter transmembrane domain-containing protein</fullName>
    </recommendedName>
</protein>
<feature type="transmembrane region" description="Helical" evidence="9">
    <location>
        <begin position="735"/>
        <end position="759"/>
    </location>
</feature>
<dbReference type="PANTHER" id="PTHR22950:SF692">
    <property type="entry name" value="TRANSMEMBRANE AMINO ACID TRANSPORTER FAMILY PROTEIN"/>
    <property type="match status" value="1"/>
</dbReference>